<dbReference type="GO" id="GO:0016020">
    <property type="term" value="C:membrane"/>
    <property type="evidence" value="ECO:0007669"/>
    <property type="project" value="InterPro"/>
</dbReference>
<evidence type="ECO:0000313" key="2">
    <source>
        <dbReference type="EMBL" id="CBZ51157.1"/>
    </source>
</evidence>
<dbReference type="Pfam" id="PF04092">
    <property type="entry name" value="SAG"/>
    <property type="match status" value="2"/>
</dbReference>
<dbReference type="InParanoid" id="F0VC23"/>
<accession>F0VC23</accession>
<dbReference type="Proteomes" id="UP000007494">
    <property type="component" value="Chromosome IX"/>
</dbReference>
<dbReference type="EMBL" id="LN714484">
    <property type="protein sequence ID" value="CEL68468.1"/>
    <property type="molecule type" value="Genomic_DNA"/>
</dbReference>
<dbReference type="SUPFAM" id="SSF74877">
    <property type="entry name" value="Major surface antigen p30, SAG1"/>
    <property type="match status" value="2"/>
</dbReference>
<dbReference type="GeneID" id="13440142"/>
<evidence type="ECO:0000313" key="3">
    <source>
        <dbReference type="EMBL" id="CEL68468.1"/>
    </source>
</evidence>
<dbReference type="OrthoDB" id="331365at2759"/>
<organism evidence="2 4">
    <name type="scientific">Neospora caninum (strain Liverpool)</name>
    <dbReference type="NCBI Taxonomy" id="572307"/>
    <lineage>
        <taxon>Eukaryota</taxon>
        <taxon>Sar</taxon>
        <taxon>Alveolata</taxon>
        <taxon>Apicomplexa</taxon>
        <taxon>Conoidasida</taxon>
        <taxon>Coccidia</taxon>
        <taxon>Eucoccidiorida</taxon>
        <taxon>Eimeriorina</taxon>
        <taxon>Sarcocystidae</taxon>
        <taxon>Neospora</taxon>
    </lineage>
</organism>
<reference evidence="2" key="2">
    <citation type="submission" date="2011-03" db="EMBL/GenBank/DDBJ databases">
        <title>Comparative genomics and transcriptomics of Neospora caninum and Toxoplasma gondii.</title>
        <authorList>
            <person name="Reid A.J."/>
            <person name="Sohal A."/>
            <person name="Harris D."/>
            <person name="Quail M."/>
            <person name="Sanders M."/>
            <person name="Berriman M."/>
            <person name="Wastling J.M."/>
            <person name="Pain A."/>
        </authorList>
    </citation>
    <scope>NUCLEOTIDE SEQUENCE</scope>
    <source>
        <strain evidence="2">Liverpool</strain>
    </source>
</reference>
<sequence>MARDWHVRCGRSQGTTTTSKMSLNYETQRKLSHNFRMGVTLLVLLASMPMHYEGPSFFSSVRAQDETPKSKCVVDRETGTTRCTCDNTDPTPQALAATLSEDQNVLKVSCKNNELQCAPEQLNGDKVCPQSARKLHECGSSNGSSACIPLSDILVEPGKNVTWKPDTTEASSDSATQQLTVPPENFPYTDKKFVVGCVKKSHDDTDKCRVTVTVAARASAKKGQTVTCAYGTSSNKEPQTITLSPSQNAFTLVCGADGEIVPSTYQQHYCDSSENGATSDCQERDYTSILTAYQDTWWQQTENSSYTLQIPPTDFPEEPANIMVGCKKTKISKRGQTSETDPSTVCKVLVTIEASPNSSSATMSGMKAYLAVGAVAIISAFVHAM</sequence>
<dbReference type="AlphaFoldDB" id="F0VC23"/>
<dbReference type="Gene3D" id="2.60.40.1320">
    <property type="entry name" value="SRS domain"/>
    <property type="match status" value="2"/>
</dbReference>
<feature type="domain" description="SRS" evidence="1">
    <location>
        <begin position="80"/>
        <end position="214"/>
    </location>
</feature>
<name>F0VC23_NEOCL</name>
<dbReference type="InterPro" id="IPR036755">
    <property type="entry name" value="SRS_dom_sf"/>
</dbReference>
<reference evidence="2" key="1">
    <citation type="submission" date="2011-02" db="EMBL/GenBank/DDBJ databases">
        <authorList>
            <person name="Aslett M."/>
        </authorList>
    </citation>
    <scope>NUCLEOTIDE SEQUENCE</scope>
    <source>
        <strain evidence="2">Liverpool</strain>
    </source>
</reference>
<dbReference type="eggNOG" id="ENOG502QYZH">
    <property type="taxonomic scope" value="Eukaryota"/>
</dbReference>
<proteinExistence type="predicted"/>
<protein>
    <submittedName>
        <fullName evidence="2 3">Srs domain-containing protein</fullName>
    </submittedName>
</protein>
<dbReference type="InterPro" id="IPR028352">
    <property type="entry name" value="Surface_antig_SAG1"/>
</dbReference>
<evidence type="ECO:0000259" key="1">
    <source>
        <dbReference type="Pfam" id="PF04092"/>
    </source>
</evidence>
<keyword evidence="4" id="KW-1185">Reference proteome</keyword>
<dbReference type="EMBL" id="FR823385">
    <property type="protein sequence ID" value="CBZ51157.1"/>
    <property type="molecule type" value="Genomic_DNA"/>
</dbReference>
<feature type="domain" description="SRS" evidence="1">
    <location>
        <begin position="224"/>
        <end position="352"/>
    </location>
</feature>
<dbReference type="PRINTS" id="PR01801">
    <property type="entry name" value="SURFCEANTIGN"/>
</dbReference>
<evidence type="ECO:0000313" key="4">
    <source>
        <dbReference type="Proteomes" id="UP000007494"/>
    </source>
</evidence>
<reference evidence="3" key="4">
    <citation type="journal article" date="2015" name="PLoS ONE">
        <title>Comprehensive Evaluation of Toxoplasma gondii VEG and Neospora caninum LIV Genomes with Tachyzoite Stage Transcriptome and Proteome Defines Novel Transcript Features.</title>
        <authorList>
            <person name="Ramaprasad A."/>
            <person name="Mourier T."/>
            <person name="Naeem R."/>
            <person name="Malas T.B."/>
            <person name="Moussa E."/>
            <person name="Panigrahi A."/>
            <person name="Vermont S.J."/>
            <person name="Otto T.D."/>
            <person name="Wastling J."/>
            <person name="Pain A."/>
        </authorList>
    </citation>
    <scope>NUCLEOTIDE SEQUENCE</scope>
    <source>
        <strain evidence="3">Liverpool</strain>
    </source>
</reference>
<dbReference type="InterPro" id="IPR007226">
    <property type="entry name" value="SRS_dom"/>
</dbReference>
<gene>
    <name evidence="3" type="ORF">BN1204_042291</name>
    <name evidence="2" type="ORF">NCLIV_042291</name>
</gene>
<reference evidence="4" key="3">
    <citation type="journal article" date="2012" name="PLoS Pathog.">
        <title>Comparative genomics of the apicomplexan parasites Toxoplasma gondii and Neospora caninum: Coccidia differing in host range and transmission strategy.</title>
        <authorList>
            <person name="Reid A.J."/>
            <person name="Vermont S.J."/>
            <person name="Cotton J.A."/>
            <person name="Harris D."/>
            <person name="Hill-Cawthorne G.A."/>
            <person name="Konen-Waisman S."/>
            <person name="Latham S.M."/>
            <person name="Mourier T."/>
            <person name="Norton R."/>
            <person name="Quail M.A."/>
            <person name="Sanders M."/>
            <person name="Shanmugam D."/>
            <person name="Sohal A."/>
            <person name="Wasmuth J.D."/>
            <person name="Brunk B."/>
            <person name="Grigg M.E."/>
            <person name="Howard J.C."/>
            <person name="Parkinson J."/>
            <person name="Roos D.S."/>
            <person name="Trees A.J."/>
            <person name="Berriman M."/>
            <person name="Pain A."/>
            <person name="Wastling J.M."/>
        </authorList>
    </citation>
    <scope>NUCLEOTIDE SEQUENCE [LARGE SCALE GENOMIC DNA]</scope>
    <source>
        <strain evidence="4">Liverpool</strain>
    </source>
</reference>
<dbReference type="RefSeq" id="XP_003881190.1">
    <property type="nucleotide sequence ID" value="XM_003881141.1"/>
</dbReference>
<dbReference type="VEuPathDB" id="ToxoDB:NCLIV_042291"/>